<accession>A0ABU6NUZ6</accession>
<keyword evidence="14" id="KW-1185">Reference proteome</keyword>
<evidence type="ECO:0000256" key="2">
    <source>
        <dbReference type="ARBA" id="ARBA00008226"/>
    </source>
</evidence>
<keyword evidence="4 10" id="KW-0436">Ligase</keyword>
<evidence type="ECO:0000313" key="14">
    <source>
        <dbReference type="Proteomes" id="UP001342826"/>
    </source>
</evidence>
<dbReference type="RefSeq" id="WP_328015016.1">
    <property type="nucleotide sequence ID" value="NZ_JARTFS010000005.1"/>
</dbReference>
<evidence type="ECO:0000256" key="11">
    <source>
        <dbReference type="SAM" id="Coils"/>
    </source>
</evidence>
<dbReference type="HAMAP" id="MF_00255">
    <property type="entry name" value="Gly_tRNA_synth_beta"/>
    <property type="match status" value="1"/>
</dbReference>
<reference evidence="13 14" key="1">
    <citation type="submission" date="2023-03" db="EMBL/GenBank/DDBJ databases">
        <title>Bacillus Genome Sequencing.</title>
        <authorList>
            <person name="Dunlap C."/>
        </authorList>
    </citation>
    <scope>NUCLEOTIDE SEQUENCE [LARGE SCALE GENOMIC DNA]</scope>
    <source>
        <strain evidence="13 14">NRS-1717</strain>
    </source>
</reference>
<dbReference type="GO" id="GO:0004820">
    <property type="term" value="F:glycine-tRNA ligase activity"/>
    <property type="evidence" value="ECO:0007669"/>
    <property type="project" value="UniProtKB-EC"/>
</dbReference>
<feature type="coiled-coil region" evidence="11">
    <location>
        <begin position="550"/>
        <end position="577"/>
    </location>
</feature>
<dbReference type="InterPro" id="IPR015944">
    <property type="entry name" value="Gly-tRNA-synth_bsu"/>
</dbReference>
<dbReference type="EMBL" id="JARTFS010000005">
    <property type="protein sequence ID" value="MED4400969.1"/>
    <property type="molecule type" value="Genomic_DNA"/>
</dbReference>
<evidence type="ECO:0000256" key="6">
    <source>
        <dbReference type="ARBA" id="ARBA00022840"/>
    </source>
</evidence>
<evidence type="ECO:0000256" key="4">
    <source>
        <dbReference type="ARBA" id="ARBA00022598"/>
    </source>
</evidence>
<dbReference type="Pfam" id="PF02092">
    <property type="entry name" value="tRNA_synt_2f"/>
    <property type="match status" value="1"/>
</dbReference>
<evidence type="ECO:0000256" key="10">
    <source>
        <dbReference type="HAMAP-Rule" id="MF_00255"/>
    </source>
</evidence>
<dbReference type="PANTHER" id="PTHR30075">
    <property type="entry name" value="GLYCYL-TRNA SYNTHETASE"/>
    <property type="match status" value="1"/>
</dbReference>
<proteinExistence type="inferred from homology"/>
<dbReference type="PANTHER" id="PTHR30075:SF2">
    <property type="entry name" value="GLYCINE--TRNA LIGASE, CHLOROPLASTIC_MITOCHONDRIAL 2"/>
    <property type="match status" value="1"/>
</dbReference>
<dbReference type="SUPFAM" id="SSF109604">
    <property type="entry name" value="HD-domain/PDEase-like"/>
    <property type="match status" value="1"/>
</dbReference>
<evidence type="ECO:0000256" key="1">
    <source>
        <dbReference type="ARBA" id="ARBA00004496"/>
    </source>
</evidence>
<keyword evidence="5 10" id="KW-0547">Nucleotide-binding</keyword>
<comment type="caution">
    <text evidence="13">The sequence shown here is derived from an EMBL/GenBank/DDBJ whole genome shotgun (WGS) entry which is preliminary data.</text>
</comment>
<evidence type="ECO:0000256" key="9">
    <source>
        <dbReference type="ARBA" id="ARBA00047937"/>
    </source>
</evidence>
<organism evidence="13 14">
    <name type="scientific">Metabacillus fastidiosus</name>
    <dbReference type="NCBI Taxonomy" id="1458"/>
    <lineage>
        <taxon>Bacteria</taxon>
        <taxon>Bacillati</taxon>
        <taxon>Bacillota</taxon>
        <taxon>Bacilli</taxon>
        <taxon>Bacillales</taxon>
        <taxon>Bacillaceae</taxon>
        <taxon>Metabacillus</taxon>
    </lineage>
</organism>
<keyword evidence="7 10" id="KW-0648">Protein biosynthesis</keyword>
<comment type="subunit">
    <text evidence="10">Tetramer of two alpha and two beta subunits.</text>
</comment>
<keyword evidence="8 10" id="KW-0030">Aminoacyl-tRNA synthetase</keyword>
<dbReference type="PROSITE" id="PS50861">
    <property type="entry name" value="AA_TRNA_LIGASE_II_GLYAB"/>
    <property type="match status" value="1"/>
</dbReference>
<sequence length="688" mass="77979">MENKRDLLIELGLEEVPAQYVTNAMNQLTEKLSKWLESSKISFGAVKSYSTPRRLAVLVQDVAEKQENIEEEAKGPAKKIALNEDGSWSKAAIGFTKGQGASVEDIYFKEINGVEYVHVQKFIKGTETKELLKEVANIITGLTFPKNMRWGSEEMRFIRPIKWLIALFGDEIIPFEITKVQTGRTTYGHRFLGGKTEIASPLQYEEILKNEFVIVDPVKRKEDIRSQLRKLEQDNNWVIPVDEDLLEEVNNLVEYPTALFGSFEDEYLALPDEVLVTTMREHQRYFPVRNSEGQLQPNFVTVRNGNAEHLENVARGNEKVLRARLSDADFFYKEDLKLNIDDAVSKLNNIVFHEELGTLGEKVLRVVNLSGKIAEELNFSTEEKENVNRAAAICKFDLVTQMVNEFPELQGNIGEKYAKLSGENDSVSTAINEHYMPRHAEDASPSTNVGAALALADKLDTIAGFFAIDKIPTGSQDPYALRRQASGIVQILLSKKWNISLPVLFELALANYSQFNIEKAKQDLVAFFKLRLKYVLAEHHIRHDLVEAVLESTNQEVNSLIARAEVLEREAENEEFKEVVEALSRVMNIAKSAEKIDIDSALFENESEKLLYNKYLAVKDKVDQLEESTNESEAFKILASLKTEIDTYFDGTMVMSENEAIKQNRLAQMKGLSNLIQTYAKMNSIIVK</sequence>
<dbReference type="EC" id="6.1.1.14" evidence="10"/>
<dbReference type="Proteomes" id="UP001342826">
    <property type="component" value="Unassembled WGS sequence"/>
</dbReference>
<dbReference type="InterPro" id="IPR008909">
    <property type="entry name" value="DALR_anticod-bd"/>
</dbReference>
<evidence type="ECO:0000256" key="7">
    <source>
        <dbReference type="ARBA" id="ARBA00022917"/>
    </source>
</evidence>
<gene>
    <name evidence="10 13" type="primary">glyS</name>
    <name evidence="13" type="ORF">P9271_06440</name>
</gene>
<dbReference type="InterPro" id="IPR006194">
    <property type="entry name" value="Gly-tRNA-synth_heterodimer"/>
</dbReference>
<dbReference type="NCBIfam" id="TIGR00211">
    <property type="entry name" value="glyS"/>
    <property type="match status" value="1"/>
</dbReference>
<name>A0ABU6NUZ6_9BACI</name>
<keyword evidence="6 10" id="KW-0067">ATP-binding</keyword>
<feature type="domain" description="DALR anticodon binding" evidence="12">
    <location>
        <begin position="581"/>
        <end position="678"/>
    </location>
</feature>
<comment type="similarity">
    <text evidence="2 10">Belongs to the class-II aminoacyl-tRNA synthetase family.</text>
</comment>
<dbReference type="PRINTS" id="PR01045">
    <property type="entry name" value="TRNASYNTHGB"/>
</dbReference>
<keyword evidence="11" id="KW-0175">Coiled coil</keyword>
<evidence type="ECO:0000259" key="12">
    <source>
        <dbReference type="Pfam" id="PF05746"/>
    </source>
</evidence>
<keyword evidence="3 10" id="KW-0963">Cytoplasm</keyword>
<protein>
    <recommendedName>
        <fullName evidence="10">Glycine--tRNA ligase beta subunit</fullName>
        <ecNumber evidence="10">6.1.1.14</ecNumber>
    </recommendedName>
    <alternativeName>
        <fullName evidence="10">Glycyl-tRNA synthetase beta subunit</fullName>
        <shortName evidence="10">GlyRS</shortName>
    </alternativeName>
</protein>
<comment type="subcellular location">
    <subcellularLocation>
        <location evidence="1 10">Cytoplasm</location>
    </subcellularLocation>
</comment>
<comment type="catalytic activity">
    <reaction evidence="9 10">
        <text>tRNA(Gly) + glycine + ATP = glycyl-tRNA(Gly) + AMP + diphosphate</text>
        <dbReference type="Rhea" id="RHEA:16013"/>
        <dbReference type="Rhea" id="RHEA-COMP:9664"/>
        <dbReference type="Rhea" id="RHEA-COMP:9683"/>
        <dbReference type="ChEBI" id="CHEBI:30616"/>
        <dbReference type="ChEBI" id="CHEBI:33019"/>
        <dbReference type="ChEBI" id="CHEBI:57305"/>
        <dbReference type="ChEBI" id="CHEBI:78442"/>
        <dbReference type="ChEBI" id="CHEBI:78522"/>
        <dbReference type="ChEBI" id="CHEBI:456215"/>
        <dbReference type="EC" id="6.1.1.14"/>
    </reaction>
</comment>
<evidence type="ECO:0000313" key="13">
    <source>
        <dbReference type="EMBL" id="MED4400969.1"/>
    </source>
</evidence>
<evidence type="ECO:0000256" key="5">
    <source>
        <dbReference type="ARBA" id="ARBA00022741"/>
    </source>
</evidence>
<dbReference type="Pfam" id="PF05746">
    <property type="entry name" value="DALR_1"/>
    <property type="match status" value="1"/>
</dbReference>
<evidence type="ECO:0000256" key="8">
    <source>
        <dbReference type="ARBA" id="ARBA00023146"/>
    </source>
</evidence>
<evidence type="ECO:0000256" key="3">
    <source>
        <dbReference type="ARBA" id="ARBA00022490"/>
    </source>
</evidence>